<evidence type="ECO:0000313" key="2">
    <source>
        <dbReference type="EMBL" id="RJY18602.1"/>
    </source>
</evidence>
<reference evidence="2 3" key="1">
    <citation type="submission" date="2018-09" db="EMBL/GenBank/DDBJ databases">
        <title>Phylogeny of the Shewanellaceae, and recommendation for two new genera, Pseudoshewanella and Parashewanella.</title>
        <authorList>
            <person name="Wang G."/>
        </authorList>
    </citation>
    <scope>NUCLEOTIDE SEQUENCE [LARGE SCALE GENOMIC DNA]</scope>
    <source>
        <strain evidence="2 3">KCTC 22492</strain>
    </source>
</reference>
<feature type="chain" id="PRO_5017458766" description="Secreted protein" evidence="1">
    <location>
        <begin position="25"/>
        <end position="128"/>
    </location>
</feature>
<evidence type="ECO:0008006" key="4">
    <source>
        <dbReference type="Google" id="ProtNLM"/>
    </source>
</evidence>
<dbReference type="OrthoDB" id="5298468at2"/>
<proteinExistence type="predicted"/>
<dbReference type="Proteomes" id="UP000273022">
    <property type="component" value="Unassembled WGS sequence"/>
</dbReference>
<dbReference type="RefSeq" id="WP_121852487.1">
    <property type="nucleotide sequence ID" value="NZ_CP037952.1"/>
</dbReference>
<keyword evidence="3" id="KW-1185">Reference proteome</keyword>
<evidence type="ECO:0000256" key="1">
    <source>
        <dbReference type="SAM" id="SignalP"/>
    </source>
</evidence>
<dbReference type="EMBL" id="QYYH01000019">
    <property type="protein sequence ID" value="RJY18602.1"/>
    <property type="molecule type" value="Genomic_DNA"/>
</dbReference>
<evidence type="ECO:0000313" key="3">
    <source>
        <dbReference type="Proteomes" id="UP000273022"/>
    </source>
</evidence>
<protein>
    <recommendedName>
        <fullName evidence="4">Secreted protein</fullName>
    </recommendedName>
</protein>
<dbReference type="AlphaFoldDB" id="A0A3A6U9I8"/>
<comment type="caution">
    <text evidence="2">The sequence shown here is derived from an EMBL/GenBank/DDBJ whole genome shotgun (WGS) entry which is preliminary data.</text>
</comment>
<accession>A0A3A6U9I8</accession>
<gene>
    <name evidence="2" type="ORF">D5R81_04635</name>
</gene>
<sequence>MKNKFIKQKVVLCLLLGVVPFAQAEISCVASYQYYDGSSWQHETEDMPENFNAGNIQKFDADRQEAYYSVLINTQMTEKGEADIILSITFPPDYIKGTTSEFLSNEQSDYMIAHVDGDTVYKVECNKP</sequence>
<keyword evidence="1" id="KW-0732">Signal</keyword>
<organism evidence="2 3">
    <name type="scientific">Parashewanella spongiae</name>
    <dbReference type="NCBI Taxonomy" id="342950"/>
    <lineage>
        <taxon>Bacteria</taxon>
        <taxon>Pseudomonadati</taxon>
        <taxon>Pseudomonadota</taxon>
        <taxon>Gammaproteobacteria</taxon>
        <taxon>Alteromonadales</taxon>
        <taxon>Shewanellaceae</taxon>
        <taxon>Parashewanella</taxon>
    </lineage>
</organism>
<name>A0A3A6U9I8_9GAMM</name>
<feature type="signal peptide" evidence="1">
    <location>
        <begin position="1"/>
        <end position="24"/>
    </location>
</feature>